<name>A0A0E9TSE3_ANGAN</name>
<accession>A0A0E9TSE3</accession>
<dbReference type="AlphaFoldDB" id="A0A0E9TSE3"/>
<protein>
    <submittedName>
        <fullName evidence="1">Uncharacterized protein</fullName>
    </submittedName>
</protein>
<dbReference type="EMBL" id="GBXM01052101">
    <property type="protein sequence ID" value="JAH56476.1"/>
    <property type="molecule type" value="Transcribed_RNA"/>
</dbReference>
<organism evidence="1">
    <name type="scientific">Anguilla anguilla</name>
    <name type="common">European freshwater eel</name>
    <name type="synonym">Muraena anguilla</name>
    <dbReference type="NCBI Taxonomy" id="7936"/>
    <lineage>
        <taxon>Eukaryota</taxon>
        <taxon>Metazoa</taxon>
        <taxon>Chordata</taxon>
        <taxon>Craniata</taxon>
        <taxon>Vertebrata</taxon>
        <taxon>Euteleostomi</taxon>
        <taxon>Actinopterygii</taxon>
        <taxon>Neopterygii</taxon>
        <taxon>Teleostei</taxon>
        <taxon>Anguilliformes</taxon>
        <taxon>Anguillidae</taxon>
        <taxon>Anguilla</taxon>
    </lineage>
</organism>
<reference evidence="1" key="2">
    <citation type="journal article" date="2015" name="Fish Shellfish Immunol.">
        <title>Early steps in the European eel (Anguilla anguilla)-Vibrio vulnificus interaction in the gills: Role of the RtxA13 toxin.</title>
        <authorList>
            <person name="Callol A."/>
            <person name="Pajuelo D."/>
            <person name="Ebbesson L."/>
            <person name="Teles M."/>
            <person name="MacKenzie S."/>
            <person name="Amaro C."/>
        </authorList>
    </citation>
    <scope>NUCLEOTIDE SEQUENCE</scope>
</reference>
<evidence type="ECO:0000313" key="1">
    <source>
        <dbReference type="EMBL" id="JAH56476.1"/>
    </source>
</evidence>
<proteinExistence type="predicted"/>
<sequence length="58" mass="6910">MDVHFHIFNLPKNLQTQFLMMASTVAKRKNSETLQRRVKGVVEKIWQREQTFSVTVDF</sequence>
<reference evidence="1" key="1">
    <citation type="submission" date="2014-11" db="EMBL/GenBank/DDBJ databases">
        <authorList>
            <person name="Amaro Gonzalez C."/>
        </authorList>
    </citation>
    <scope>NUCLEOTIDE SEQUENCE</scope>
</reference>